<reference evidence="2 3" key="1">
    <citation type="submission" date="2024-10" db="EMBL/GenBank/DDBJ databases">
        <title>The Natural Products Discovery Center: Release of the First 8490 Sequenced Strains for Exploring Actinobacteria Biosynthetic Diversity.</title>
        <authorList>
            <person name="Kalkreuter E."/>
            <person name="Kautsar S.A."/>
            <person name="Yang D."/>
            <person name="Bader C.D."/>
            <person name="Teijaro C.N."/>
            <person name="Fluegel L."/>
            <person name="Davis C.M."/>
            <person name="Simpson J.R."/>
            <person name="Lauterbach L."/>
            <person name="Steele A.D."/>
            <person name="Gui C."/>
            <person name="Meng S."/>
            <person name="Li G."/>
            <person name="Viehrig K."/>
            <person name="Ye F."/>
            <person name="Su P."/>
            <person name="Kiefer A.F."/>
            <person name="Nichols A."/>
            <person name="Cepeda A.J."/>
            <person name="Yan W."/>
            <person name="Fan B."/>
            <person name="Jiang Y."/>
            <person name="Adhikari A."/>
            <person name="Zheng C.-J."/>
            <person name="Schuster L."/>
            <person name="Cowan T.M."/>
            <person name="Smanski M.J."/>
            <person name="Chevrette M.G."/>
            <person name="De Carvalho L.P.S."/>
            <person name="Shen B."/>
        </authorList>
    </citation>
    <scope>NUCLEOTIDE SEQUENCE [LARGE SCALE GENOMIC DNA]</scope>
    <source>
        <strain evidence="2 3">NPDC006488</strain>
    </source>
</reference>
<keyword evidence="1" id="KW-0472">Membrane</keyword>
<feature type="transmembrane region" description="Helical" evidence="1">
    <location>
        <begin position="417"/>
        <end position="438"/>
    </location>
</feature>
<dbReference type="RefSeq" id="WP_388108477.1">
    <property type="nucleotide sequence ID" value="NZ_JBIAHM010000008.1"/>
</dbReference>
<dbReference type="Proteomes" id="UP001601303">
    <property type="component" value="Unassembled WGS sequence"/>
</dbReference>
<keyword evidence="1" id="KW-1133">Transmembrane helix</keyword>
<evidence type="ECO:0000313" key="2">
    <source>
        <dbReference type="EMBL" id="MFE9601340.1"/>
    </source>
</evidence>
<proteinExistence type="predicted"/>
<organism evidence="2 3">
    <name type="scientific">Streptomyces hokutonensis</name>
    <dbReference type="NCBI Taxonomy" id="1306990"/>
    <lineage>
        <taxon>Bacteria</taxon>
        <taxon>Bacillati</taxon>
        <taxon>Actinomycetota</taxon>
        <taxon>Actinomycetes</taxon>
        <taxon>Kitasatosporales</taxon>
        <taxon>Streptomycetaceae</taxon>
        <taxon>Streptomyces</taxon>
    </lineage>
</organism>
<evidence type="ECO:0000256" key="1">
    <source>
        <dbReference type="SAM" id="Phobius"/>
    </source>
</evidence>
<evidence type="ECO:0000313" key="3">
    <source>
        <dbReference type="Proteomes" id="UP001601303"/>
    </source>
</evidence>
<keyword evidence="1" id="KW-0812">Transmembrane</keyword>
<accession>A0ABW6M996</accession>
<protein>
    <recommendedName>
        <fullName evidence="4">Secreted protein</fullName>
    </recommendedName>
</protein>
<keyword evidence="3" id="KW-1185">Reference proteome</keyword>
<name>A0ABW6M996_9ACTN</name>
<dbReference type="EMBL" id="JBIAHM010000008">
    <property type="protein sequence ID" value="MFE9601340.1"/>
    <property type="molecule type" value="Genomic_DNA"/>
</dbReference>
<feature type="transmembrane region" description="Helical" evidence="1">
    <location>
        <begin position="182"/>
        <end position="202"/>
    </location>
</feature>
<gene>
    <name evidence="2" type="ORF">ACFYNQ_22580</name>
</gene>
<evidence type="ECO:0008006" key="4">
    <source>
        <dbReference type="Google" id="ProtNLM"/>
    </source>
</evidence>
<comment type="caution">
    <text evidence="2">The sequence shown here is derived from an EMBL/GenBank/DDBJ whole genome shotgun (WGS) entry which is preliminary data.</text>
</comment>
<sequence length="453" mass="48718">MSASALLIIALVLTGLFARSSWSDIRNHSAPQITSATGLYFTLNDMDAQLANQLMFGTSSALADDRSTAAHIYNQRRNQAGVYLRDLSVAAQGDPVAEASVAQAIADFGSYEEGASHALLLGKQKAYAAGKTDPGTLAAYRSTTDLMRTRLLPEADQLVTANNIAFNTTYTTTTDKLSSARIAVLAAGLLLTLILVTLQLFLAVRFRRLVNPALAVAVLIAIGVSITASVQISGQQEYLHGARRDAYDSVVALTRARAVAYDANADESRYLLDQPLAAEHEQHFFDKTQQLMHLPGATIRDWDARSAAAMNAYRANQEDLPFTGFFGDEFRNITFKGERKQAEAVVASYQVYQKDDRRIRALATSGDVTGAIAYCVSYKPGDSNWAFGQFDTALQKLIKINTDAYEKSASGGAGSALSGPLGLSGAVFVIAALAVIGLRRHLAEFPPFGRESA</sequence>
<feature type="transmembrane region" description="Helical" evidence="1">
    <location>
        <begin position="209"/>
        <end position="230"/>
    </location>
</feature>